<dbReference type="EMBL" id="CAKMRJ010005523">
    <property type="protein sequence ID" value="CAH1446297.1"/>
    <property type="molecule type" value="Genomic_DNA"/>
</dbReference>
<comment type="caution">
    <text evidence="2">The sequence shown here is derived from an EMBL/GenBank/DDBJ whole genome shotgun (WGS) entry which is preliminary data.</text>
</comment>
<evidence type="ECO:0000313" key="3">
    <source>
        <dbReference type="Proteomes" id="UP001157418"/>
    </source>
</evidence>
<protein>
    <submittedName>
        <fullName evidence="2">Uncharacterized protein</fullName>
    </submittedName>
</protein>
<feature type="region of interest" description="Disordered" evidence="1">
    <location>
        <begin position="1"/>
        <end position="27"/>
    </location>
</feature>
<dbReference type="AlphaFoldDB" id="A0AAU9P8K4"/>
<evidence type="ECO:0000256" key="1">
    <source>
        <dbReference type="SAM" id="MobiDB-lite"/>
    </source>
</evidence>
<reference evidence="2 3" key="1">
    <citation type="submission" date="2022-01" db="EMBL/GenBank/DDBJ databases">
        <authorList>
            <person name="Xiong W."/>
            <person name="Schranz E."/>
        </authorList>
    </citation>
    <scope>NUCLEOTIDE SEQUENCE [LARGE SCALE GENOMIC DNA]</scope>
</reference>
<feature type="compositionally biased region" description="Basic residues" evidence="1">
    <location>
        <begin position="1"/>
        <end position="14"/>
    </location>
</feature>
<dbReference type="Proteomes" id="UP001157418">
    <property type="component" value="Unassembled WGS sequence"/>
</dbReference>
<organism evidence="2 3">
    <name type="scientific">Lactuca virosa</name>
    <dbReference type="NCBI Taxonomy" id="75947"/>
    <lineage>
        <taxon>Eukaryota</taxon>
        <taxon>Viridiplantae</taxon>
        <taxon>Streptophyta</taxon>
        <taxon>Embryophyta</taxon>
        <taxon>Tracheophyta</taxon>
        <taxon>Spermatophyta</taxon>
        <taxon>Magnoliopsida</taxon>
        <taxon>eudicotyledons</taxon>
        <taxon>Gunneridae</taxon>
        <taxon>Pentapetalae</taxon>
        <taxon>asterids</taxon>
        <taxon>campanulids</taxon>
        <taxon>Asterales</taxon>
        <taxon>Asteraceae</taxon>
        <taxon>Cichorioideae</taxon>
        <taxon>Cichorieae</taxon>
        <taxon>Lactucinae</taxon>
        <taxon>Lactuca</taxon>
    </lineage>
</organism>
<evidence type="ECO:0000313" key="2">
    <source>
        <dbReference type="EMBL" id="CAH1446297.1"/>
    </source>
</evidence>
<proteinExistence type="predicted"/>
<name>A0AAU9P8K4_9ASTR</name>
<sequence>MKQSKNRPTGHRLTRPSLSQQQPKRGRELRFRGKIDNVFFFFCSCNGPVKEWKCEEEIEKGAVKRGN</sequence>
<gene>
    <name evidence="2" type="ORF">LVIROSA_LOCUS32001</name>
</gene>
<keyword evidence="3" id="KW-1185">Reference proteome</keyword>
<accession>A0AAU9P8K4</accession>